<protein>
    <recommendedName>
        <fullName evidence="3">Knr4/Smi1-like domain-containing protein</fullName>
    </recommendedName>
</protein>
<dbReference type="InterPro" id="IPR037883">
    <property type="entry name" value="Knr4/Smi1-like_sf"/>
</dbReference>
<gene>
    <name evidence="1" type="ORF">PEPS_11390</name>
</gene>
<accession>A0ABM7VD48</accession>
<evidence type="ECO:0000313" key="1">
    <source>
        <dbReference type="EMBL" id="BDC98858.1"/>
    </source>
</evidence>
<evidence type="ECO:0000313" key="2">
    <source>
        <dbReference type="Proteomes" id="UP001354989"/>
    </source>
</evidence>
<proteinExistence type="predicted"/>
<evidence type="ECO:0008006" key="3">
    <source>
        <dbReference type="Google" id="ProtNLM"/>
    </source>
</evidence>
<dbReference type="SUPFAM" id="SSF160631">
    <property type="entry name" value="SMI1/KNR4-like"/>
    <property type="match status" value="1"/>
</dbReference>
<name>A0ABM7VD48_9BACT</name>
<dbReference type="RefSeq" id="WP_338397919.1">
    <property type="nucleotide sequence ID" value="NZ_AP025292.1"/>
</dbReference>
<dbReference type="Proteomes" id="UP001354989">
    <property type="component" value="Chromosome"/>
</dbReference>
<keyword evidence="2" id="KW-1185">Reference proteome</keyword>
<reference evidence="1 2" key="1">
    <citation type="submission" date="2021-12" db="EMBL/GenBank/DDBJ databases">
        <title>Genome sequencing of bacteria with rrn-lacking chromosome and rrn-plasmid.</title>
        <authorList>
            <person name="Anda M."/>
            <person name="Iwasaki W."/>
        </authorList>
    </citation>
    <scope>NUCLEOTIDE SEQUENCE [LARGE SCALE GENOMIC DNA]</scope>
    <source>
        <strain evidence="1 2">NBRC 101262</strain>
    </source>
</reference>
<sequence length="188" mass="22344">MNFLNYISVRKNSGDLSNKIFEFEQENKLQLPIAFKAFIKAFKFEEIGTKQFLRYFDTECNSSLLFYDSQYIKNNHIGIENMFSSLDDMLNTYNNLYEDDSYIKNQKLLPIGECNDQGILMLGIGEANRDQIFIEYAHLEERIHFVSETIFSFFQDYKIVPNETYLPDGISFENLFKSWGEDFWRIKE</sequence>
<dbReference type="EMBL" id="AP025292">
    <property type="protein sequence ID" value="BDC98858.1"/>
    <property type="molecule type" value="Genomic_DNA"/>
</dbReference>
<organism evidence="1 2">
    <name type="scientific">Persicobacter psychrovividus</name>
    <dbReference type="NCBI Taxonomy" id="387638"/>
    <lineage>
        <taxon>Bacteria</taxon>
        <taxon>Pseudomonadati</taxon>
        <taxon>Bacteroidota</taxon>
        <taxon>Cytophagia</taxon>
        <taxon>Cytophagales</taxon>
        <taxon>Persicobacteraceae</taxon>
        <taxon>Persicobacter</taxon>
    </lineage>
</organism>